<dbReference type="PANTHER" id="PTHR34444:SF1">
    <property type="entry name" value="CILIA- AND FLAGELLA-ASSOCIATED PROTEIN 90"/>
    <property type="match status" value="1"/>
</dbReference>
<dbReference type="Pfam" id="PF15074">
    <property type="entry name" value="CFAP90"/>
    <property type="match status" value="1"/>
</dbReference>
<accession>A0A3M7QZM8</accession>
<proteinExistence type="predicted"/>
<sequence>MLDLDLNFNDSKLKNPKHLFKIKCDESNDDFEIYGRPCELSAFSFVPKNRNYEPVERSIYNSKANIDKDQNVLDYDRLFKVEYDYNNKVHRCDRKHAKLIGLDTWSEEIKKEMPSKTNHEYGKHVLKMGEPEIENVKYESNLDPPERKHVRIAKVRSEFYNRNEINDLSNLKNGF</sequence>
<dbReference type="OrthoDB" id="10057935at2759"/>
<dbReference type="PANTHER" id="PTHR34444">
    <property type="entry name" value="LOC361192"/>
    <property type="match status" value="1"/>
</dbReference>
<dbReference type="AlphaFoldDB" id="A0A3M7QZM8"/>
<dbReference type="STRING" id="10195.A0A3M7QZM8"/>
<dbReference type="Proteomes" id="UP000276133">
    <property type="component" value="Unassembled WGS sequence"/>
</dbReference>
<reference evidence="1 2" key="1">
    <citation type="journal article" date="2018" name="Sci. Rep.">
        <title>Genomic signatures of local adaptation to the degree of environmental predictability in rotifers.</title>
        <authorList>
            <person name="Franch-Gras L."/>
            <person name="Hahn C."/>
            <person name="Garcia-Roger E.M."/>
            <person name="Carmona M.J."/>
            <person name="Serra M."/>
            <person name="Gomez A."/>
        </authorList>
    </citation>
    <scope>NUCLEOTIDE SEQUENCE [LARGE SCALE GENOMIC DNA]</scope>
    <source>
        <strain evidence="1">HYR1</strain>
    </source>
</reference>
<evidence type="ECO:0000313" key="2">
    <source>
        <dbReference type="Proteomes" id="UP000276133"/>
    </source>
</evidence>
<gene>
    <name evidence="1" type="ORF">BpHYR1_017853</name>
</gene>
<protein>
    <submittedName>
        <fullName evidence="1">Uncharacterized protein</fullName>
    </submittedName>
</protein>
<evidence type="ECO:0000313" key="1">
    <source>
        <dbReference type="EMBL" id="RNA16435.1"/>
    </source>
</evidence>
<name>A0A3M7QZM8_BRAPC</name>
<keyword evidence="2" id="KW-1185">Reference proteome</keyword>
<comment type="caution">
    <text evidence="1">The sequence shown here is derived from an EMBL/GenBank/DDBJ whole genome shotgun (WGS) entry which is preliminary data.</text>
</comment>
<organism evidence="1 2">
    <name type="scientific">Brachionus plicatilis</name>
    <name type="common">Marine rotifer</name>
    <name type="synonym">Brachionus muelleri</name>
    <dbReference type="NCBI Taxonomy" id="10195"/>
    <lineage>
        <taxon>Eukaryota</taxon>
        <taxon>Metazoa</taxon>
        <taxon>Spiralia</taxon>
        <taxon>Gnathifera</taxon>
        <taxon>Rotifera</taxon>
        <taxon>Eurotatoria</taxon>
        <taxon>Monogononta</taxon>
        <taxon>Pseudotrocha</taxon>
        <taxon>Ploima</taxon>
        <taxon>Brachionidae</taxon>
        <taxon>Brachionus</taxon>
    </lineage>
</organism>
<dbReference type="InterPro" id="IPR027901">
    <property type="entry name" value="CFAP90"/>
</dbReference>
<dbReference type="EMBL" id="REGN01004705">
    <property type="protein sequence ID" value="RNA16435.1"/>
    <property type="molecule type" value="Genomic_DNA"/>
</dbReference>